<dbReference type="Gene3D" id="6.10.250.1450">
    <property type="match status" value="1"/>
</dbReference>
<dbReference type="FunFam" id="3.40.50.11540:FF:000001">
    <property type="entry name" value="NADH dehydrogenase [ubiquinone] flavoprotein 1, mitochondrial"/>
    <property type="match status" value="1"/>
</dbReference>
<dbReference type="EC" id="1.12.1.3" evidence="8"/>
<comment type="similarity">
    <text evidence="1">Belongs to the complex I 51 kDa subunit family.</text>
</comment>
<evidence type="ECO:0000256" key="5">
    <source>
        <dbReference type="ARBA" id="ARBA00023014"/>
    </source>
</evidence>
<keyword evidence="2" id="KW-0004">4Fe-4S</keyword>
<evidence type="ECO:0000256" key="3">
    <source>
        <dbReference type="ARBA" id="ARBA00022723"/>
    </source>
</evidence>
<dbReference type="InterPro" id="IPR019575">
    <property type="entry name" value="Nuop51_4Fe4S-bd"/>
</dbReference>
<dbReference type="Pfam" id="PF01512">
    <property type="entry name" value="Complex1_51K"/>
    <property type="match status" value="1"/>
</dbReference>
<dbReference type="SUPFAM" id="SSF140490">
    <property type="entry name" value="Nqo1C-terminal domain-like"/>
    <property type="match status" value="1"/>
</dbReference>
<dbReference type="Gene3D" id="3.40.50.11540">
    <property type="entry name" value="NADH-ubiquinone oxidoreductase 51kDa subunit"/>
    <property type="match status" value="1"/>
</dbReference>
<feature type="transmembrane region" description="Helical" evidence="6">
    <location>
        <begin position="83"/>
        <end position="101"/>
    </location>
</feature>
<dbReference type="InterPro" id="IPR011538">
    <property type="entry name" value="Nuo51_FMN-bd"/>
</dbReference>
<keyword evidence="5" id="KW-0411">Iron-sulfur</keyword>
<dbReference type="Gene3D" id="3.30.70.20">
    <property type="match status" value="1"/>
</dbReference>
<keyword evidence="6" id="KW-1133">Transmembrane helix</keyword>
<evidence type="ECO:0000256" key="4">
    <source>
        <dbReference type="ARBA" id="ARBA00023004"/>
    </source>
</evidence>
<dbReference type="InterPro" id="IPR037225">
    <property type="entry name" value="Nuo51_FMN-bd_sf"/>
</dbReference>
<dbReference type="Gene3D" id="3.10.20.600">
    <property type="match status" value="1"/>
</dbReference>
<dbReference type="Pfam" id="PF01257">
    <property type="entry name" value="2Fe-2S_thioredx"/>
    <property type="match status" value="1"/>
</dbReference>
<comment type="caution">
    <text evidence="8">The sequence shown here is derived from an EMBL/GenBank/DDBJ whole genome shotgun (WGS) entry which is preliminary data.</text>
</comment>
<keyword evidence="3" id="KW-0479">Metal-binding</keyword>
<dbReference type="GO" id="GO:0050583">
    <property type="term" value="F:hydrogen dehydrogenase (NADP+) activity"/>
    <property type="evidence" value="ECO:0007669"/>
    <property type="project" value="UniProtKB-EC"/>
</dbReference>
<organism evidence="8 9">
    <name type="scientific">Bythopirellula polymerisocia</name>
    <dbReference type="NCBI Taxonomy" id="2528003"/>
    <lineage>
        <taxon>Bacteria</taxon>
        <taxon>Pseudomonadati</taxon>
        <taxon>Planctomycetota</taxon>
        <taxon>Planctomycetia</taxon>
        <taxon>Pirellulales</taxon>
        <taxon>Lacipirellulaceae</taxon>
        <taxon>Bythopirellula</taxon>
    </lineage>
</organism>
<dbReference type="InterPro" id="IPR036249">
    <property type="entry name" value="Thioredoxin-like_sf"/>
</dbReference>
<keyword evidence="9" id="KW-1185">Reference proteome</keyword>
<dbReference type="InterPro" id="IPR017896">
    <property type="entry name" value="4Fe4S_Fe-S-bd"/>
</dbReference>
<dbReference type="GO" id="GO:0051539">
    <property type="term" value="F:4 iron, 4 sulfur cluster binding"/>
    <property type="evidence" value="ECO:0007669"/>
    <property type="project" value="UniProtKB-KW"/>
</dbReference>
<evidence type="ECO:0000259" key="7">
    <source>
        <dbReference type="PROSITE" id="PS51379"/>
    </source>
</evidence>
<evidence type="ECO:0000313" key="8">
    <source>
        <dbReference type="EMBL" id="TWU28383.1"/>
    </source>
</evidence>
<sequence length="930" mass="100938">MKSHRKQMAWAITMGVALVVLTAAVSFLTVNWIVQVGSADELAERLRLTEDAARTNPAARDAFDAEVERQTASSLTRTHHQRLAGITVLVAAGLFIALIKAKQGGKPMAPRSLAAVVQIPATVSANEERNGHPAAVTPLLLREELPLVDLTLIERLVRQVGCEDRHLIPLLHAINQHYRYLPPQALTLLAEVTKISHENIAGVASFYTKFRTKPRGEHLVRVCRGTACHVAGADRLEAQLRRSLGIPPREDTDAAQMATIEQVGCLGCCTLAPVLEVDDEVAGHVSVESLSSLVDWNRQTCDHTGRAQQPIVAVNGRSGLAAPPVEIRIGIGSCCVAGGSRDVMDSLEREIVARHLNAVIKPVGCVGICHLTPLVEAVAPGMDPIVATRATPADVRKILRSFSDAAAWPQRWRNRLADLWQSEKAPEQEAASVCQICPVSDVQVRRFVDPQIRIVTEHSGLLNPASLEEYHARDGFRALELCLRERSPAAIIDVIEQSCLRGRGGAGYPTAVKWRKMSDAKGEKFLIANGDEGDPGAFMDRMVMESFPFRVLEGMAIAAYAVGARQAIIYVRHEYPLAVERLRHAIERMTTTGWLGDSILGTNFSLSVEVVEGAGAFVCGEETAMLQSIMGRRGIPQLRPPYPVERGLFGRPTLVNNVETFANVPWILRNGPQRFAALGTATSKGTKVFSLAGKIRYGGLIEIPMGLSIREIVDNIGGGVAEGKQFKAVQIGGPSGGCIPASLADTPIDYESLREVGAIMGSGGLVVLDNEDCMVDVARYFLEFTQHESCGHCTFCRVGTRKLLDILERLCAGKGKPRDLDEIEALAQAVSQGSMCGLGKTAPNPVFSTLKYFRDEYAAHLEGRCPAGRCKAIIRYEVTRECVGCTLCAQHCPVGAIPATPYRQHVIDSNLCTRCDACRFVCPEEAIRVI</sequence>
<dbReference type="SUPFAM" id="SSF142984">
    <property type="entry name" value="Nqo1 middle domain-like"/>
    <property type="match status" value="1"/>
</dbReference>
<dbReference type="GO" id="GO:0046872">
    <property type="term" value="F:metal ion binding"/>
    <property type="evidence" value="ECO:0007669"/>
    <property type="project" value="UniProtKB-KW"/>
</dbReference>
<dbReference type="Gene3D" id="3.40.30.10">
    <property type="entry name" value="Glutaredoxin"/>
    <property type="match status" value="2"/>
</dbReference>
<accession>A0A5C6CTV4</accession>
<feature type="transmembrane region" description="Helical" evidence="6">
    <location>
        <begin position="12"/>
        <end position="34"/>
    </location>
</feature>
<keyword evidence="6" id="KW-0472">Membrane</keyword>
<dbReference type="SMART" id="SM00928">
    <property type="entry name" value="NADH_4Fe-4S"/>
    <property type="match status" value="1"/>
</dbReference>
<evidence type="ECO:0000256" key="6">
    <source>
        <dbReference type="SAM" id="Phobius"/>
    </source>
</evidence>
<dbReference type="EMBL" id="SJPS01000002">
    <property type="protein sequence ID" value="TWU28383.1"/>
    <property type="molecule type" value="Genomic_DNA"/>
</dbReference>
<dbReference type="Pfam" id="PF10589">
    <property type="entry name" value="NADH_4Fe-4S"/>
    <property type="match status" value="1"/>
</dbReference>
<dbReference type="Gene3D" id="1.20.1440.230">
    <property type="entry name" value="NADH-ubiquinone oxidoreductase 51kDa subunit, iron-sulphur binding domain"/>
    <property type="match status" value="1"/>
</dbReference>
<evidence type="ECO:0000256" key="2">
    <source>
        <dbReference type="ARBA" id="ARBA00022485"/>
    </source>
</evidence>
<keyword evidence="6" id="KW-0812">Transmembrane</keyword>
<keyword evidence="4" id="KW-0408">Iron</keyword>
<dbReference type="PROSITE" id="PS51379">
    <property type="entry name" value="4FE4S_FER_2"/>
    <property type="match status" value="2"/>
</dbReference>
<dbReference type="InterPro" id="IPR041921">
    <property type="entry name" value="NuoE_N"/>
</dbReference>
<dbReference type="CDD" id="cd02980">
    <property type="entry name" value="TRX_Fd_family"/>
    <property type="match status" value="1"/>
</dbReference>
<evidence type="ECO:0000313" key="9">
    <source>
        <dbReference type="Proteomes" id="UP000318437"/>
    </source>
</evidence>
<dbReference type="PANTHER" id="PTHR43578:SF3">
    <property type="entry name" value="NADH-QUINONE OXIDOREDUCTASE SUBUNIT F"/>
    <property type="match status" value="1"/>
</dbReference>
<dbReference type="PROSITE" id="PS00198">
    <property type="entry name" value="4FE4S_FER_1"/>
    <property type="match status" value="1"/>
</dbReference>
<dbReference type="SUPFAM" id="SSF54862">
    <property type="entry name" value="4Fe-4S ferredoxins"/>
    <property type="match status" value="1"/>
</dbReference>
<dbReference type="Gene3D" id="1.10.10.1590">
    <property type="entry name" value="NADH-quinone oxidoreductase subunit E"/>
    <property type="match status" value="1"/>
</dbReference>
<dbReference type="OrthoDB" id="9761899at2"/>
<feature type="domain" description="4Fe-4S ferredoxin-type" evidence="7">
    <location>
        <begin position="903"/>
        <end position="930"/>
    </location>
</feature>
<dbReference type="InterPro" id="IPR017900">
    <property type="entry name" value="4Fe4S_Fe_S_CS"/>
</dbReference>
<proteinExistence type="inferred from homology"/>
<reference evidence="8 9" key="1">
    <citation type="submission" date="2019-02" db="EMBL/GenBank/DDBJ databases">
        <title>Deep-cultivation of Planctomycetes and their phenomic and genomic characterization uncovers novel biology.</title>
        <authorList>
            <person name="Wiegand S."/>
            <person name="Jogler M."/>
            <person name="Boedeker C."/>
            <person name="Pinto D."/>
            <person name="Vollmers J."/>
            <person name="Rivas-Marin E."/>
            <person name="Kohn T."/>
            <person name="Peeters S.H."/>
            <person name="Heuer A."/>
            <person name="Rast P."/>
            <person name="Oberbeckmann S."/>
            <person name="Bunk B."/>
            <person name="Jeske O."/>
            <person name="Meyerdierks A."/>
            <person name="Storesund J.E."/>
            <person name="Kallscheuer N."/>
            <person name="Luecker S."/>
            <person name="Lage O.M."/>
            <person name="Pohl T."/>
            <person name="Merkel B.J."/>
            <person name="Hornburger P."/>
            <person name="Mueller R.-W."/>
            <person name="Bruemmer F."/>
            <person name="Labrenz M."/>
            <person name="Spormann A.M."/>
            <person name="Op Den Camp H."/>
            <person name="Overmann J."/>
            <person name="Amann R."/>
            <person name="Jetten M.S.M."/>
            <person name="Mascher T."/>
            <person name="Medema M.H."/>
            <person name="Devos D.P."/>
            <person name="Kaster A.-K."/>
            <person name="Ovreas L."/>
            <person name="Rohde M."/>
            <person name="Galperin M.Y."/>
            <person name="Jogler C."/>
        </authorList>
    </citation>
    <scope>NUCLEOTIDE SEQUENCE [LARGE SCALE GENOMIC DNA]</scope>
    <source>
        <strain evidence="8 9">Pla144</strain>
    </source>
</reference>
<dbReference type="Proteomes" id="UP000318437">
    <property type="component" value="Unassembled WGS sequence"/>
</dbReference>
<protein>
    <submittedName>
        <fullName evidence="8">NADP-reducing hydrogenase subunit HndC</fullName>
        <ecNumber evidence="8">1.12.1.3</ecNumber>
    </submittedName>
</protein>
<dbReference type="AlphaFoldDB" id="A0A5C6CTV4"/>
<dbReference type="SUPFAM" id="SSF142019">
    <property type="entry name" value="Nqo1 FMN-binding domain-like"/>
    <property type="match status" value="1"/>
</dbReference>
<dbReference type="Pfam" id="PF00037">
    <property type="entry name" value="Fer4"/>
    <property type="match status" value="1"/>
</dbReference>
<dbReference type="PANTHER" id="PTHR43578">
    <property type="entry name" value="NADH-QUINONE OXIDOREDUCTASE SUBUNIT F"/>
    <property type="match status" value="1"/>
</dbReference>
<keyword evidence="8" id="KW-0560">Oxidoreductase</keyword>
<dbReference type="RefSeq" id="WP_146449814.1">
    <property type="nucleotide sequence ID" value="NZ_SJPS01000002.1"/>
</dbReference>
<gene>
    <name evidence="8" type="primary">hndC</name>
    <name evidence="8" type="ORF">Pla144_16710</name>
</gene>
<dbReference type="CDD" id="cd03064">
    <property type="entry name" value="TRX_Fd_NuoE"/>
    <property type="match status" value="1"/>
</dbReference>
<evidence type="ECO:0000256" key="1">
    <source>
        <dbReference type="ARBA" id="ARBA00007523"/>
    </source>
</evidence>
<name>A0A5C6CTV4_9BACT</name>
<dbReference type="FunFam" id="1.20.1440.230:FF:000001">
    <property type="entry name" value="Mitochondrial NADH dehydrogenase flavoprotein 1"/>
    <property type="match status" value="1"/>
</dbReference>
<dbReference type="SUPFAM" id="SSF52833">
    <property type="entry name" value="Thioredoxin-like"/>
    <property type="match status" value="2"/>
</dbReference>
<feature type="domain" description="4Fe-4S ferredoxin-type" evidence="7">
    <location>
        <begin position="874"/>
        <end position="902"/>
    </location>
</feature>
<dbReference type="InterPro" id="IPR042128">
    <property type="entry name" value="NuoE_dom"/>
</dbReference>
<dbReference type="InterPro" id="IPR037207">
    <property type="entry name" value="Nuop51_4Fe4S-bd_sf"/>
</dbReference>